<feature type="compositionally biased region" description="Polar residues" evidence="1">
    <location>
        <begin position="143"/>
        <end position="153"/>
    </location>
</feature>
<feature type="compositionally biased region" description="Polar residues" evidence="1">
    <location>
        <begin position="320"/>
        <end position="333"/>
    </location>
</feature>
<dbReference type="EMBL" id="MU128944">
    <property type="protein sequence ID" value="KAF9516014.1"/>
    <property type="molecule type" value="Genomic_DNA"/>
</dbReference>
<dbReference type="AlphaFoldDB" id="A0A9P6B202"/>
<feature type="compositionally biased region" description="Basic residues" evidence="1">
    <location>
        <begin position="373"/>
        <end position="384"/>
    </location>
</feature>
<keyword evidence="3" id="KW-1185">Reference proteome</keyword>
<protein>
    <submittedName>
        <fullName evidence="2">Uncharacterized protein</fullName>
    </submittedName>
</protein>
<name>A0A9P6B202_9AGAM</name>
<evidence type="ECO:0000313" key="3">
    <source>
        <dbReference type="Proteomes" id="UP000886523"/>
    </source>
</evidence>
<accession>A0A9P6B202</accession>
<sequence length="384" mass="41617">MLVLLNSALSRAARMRIVLDRTIQELMPLACIHSASLIPLALSPLNINRCSIAFPRPLTWRSKMWGKCLIRCHWTPSILIVVRKYISSPRFWLNNTGLLDATAKIPSREEHTLMPSSVPIEIAPESGGRPPYGGLNRDGYDTQPPTSATGGSALHSQYSAVPELMEPAIPPPTTQSETPKTTSGSAPPSGPHHTTLLEPMATDIHPSYYESAVHQRVSSTGIMSVTPVLRARTPVRSPDDGLVYGASASRSLSQRNYRQPSQHISSGLQSSPTSDQKAGSGNPLHAQLNDCLPVSPNKWPESGLLRIIASPISGGHTERPVTSSAPVDESSPSAAGYEESPRQAVSPSTTDRRPKDVHLRERGSTIRQVLRGGRIHSLHQRPDL</sequence>
<feature type="region of interest" description="Disordered" evidence="1">
    <location>
        <begin position="121"/>
        <end position="153"/>
    </location>
</feature>
<feature type="compositionally biased region" description="Polar residues" evidence="1">
    <location>
        <begin position="174"/>
        <end position="186"/>
    </location>
</feature>
<feature type="region of interest" description="Disordered" evidence="1">
    <location>
        <begin position="165"/>
        <end position="196"/>
    </location>
</feature>
<feature type="region of interest" description="Disordered" evidence="1">
    <location>
        <begin position="233"/>
        <end position="289"/>
    </location>
</feature>
<evidence type="ECO:0000313" key="2">
    <source>
        <dbReference type="EMBL" id="KAF9516014.1"/>
    </source>
</evidence>
<feature type="compositionally biased region" description="Basic and acidic residues" evidence="1">
    <location>
        <begin position="350"/>
        <end position="364"/>
    </location>
</feature>
<reference evidence="2" key="1">
    <citation type="journal article" date="2020" name="Nat. Commun.">
        <title>Large-scale genome sequencing of mycorrhizal fungi provides insights into the early evolution of symbiotic traits.</title>
        <authorList>
            <person name="Miyauchi S."/>
            <person name="Kiss E."/>
            <person name="Kuo A."/>
            <person name="Drula E."/>
            <person name="Kohler A."/>
            <person name="Sanchez-Garcia M."/>
            <person name="Morin E."/>
            <person name="Andreopoulos B."/>
            <person name="Barry K.W."/>
            <person name="Bonito G."/>
            <person name="Buee M."/>
            <person name="Carver A."/>
            <person name="Chen C."/>
            <person name="Cichocki N."/>
            <person name="Clum A."/>
            <person name="Culley D."/>
            <person name="Crous P.W."/>
            <person name="Fauchery L."/>
            <person name="Girlanda M."/>
            <person name="Hayes R.D."/>
            <person name="Keri Z."/>
            <person name="LaButti K."/>
            <person name="Lipzen A."/>
            <person name="Lombard V."/>
            <person name="Magnuson J."/>
            <person name="Maillard F."/>
            <person name="Murat C."/>
            <person name="Nolan M."/>
            <person name="Ohm R.A."/>
            <person name="Pangilinan J."/>
            <person name="Pereira M.F."/>
            <person name="Perotto S."/>
            <person name="Peter M."/>
            <person name="Pfister S."/>
            <person name="Riley R."/>
            <person name="Sitrit Y."/>
            <person name="Stielow J.B."/>
            <person name="Szollosi G."/>
            <person name="Zifcakova L."/>
            <person name="Stursova M."/>
            <person name="Spatafora J.W."/>
            <person name="Tedersoo L."/>
            <person name="Vaario L.M."/>
            <person name="Yamada A."/>
            <person name="Yan M."/>
            <person name="Wang P."/>
            <person name="Xu J."/>
            <person name="Bruns T."/>
            <person name="Baldrian P."/>
            <person name="Vilgalys R."/>
            <person name="Dunand C."/>
            <person name="Henrissat B."/>
            <person name="Grigoriev I.V."/>
            <person name="Hibbett D."/>
            <person name="Nagy L.G."/>
            <person name="Martin F.M."/>
        </authorList>
    </citation>
    <scope>NUCLEOTIDE SEQUENCE</scope>
    <source>
        <strain evidence="2">UP504</strain>
    </source>
</reference>
<feature type="region of interest" description="Disordered" evidence="1">
    <location>
        <begin position="313"/>
        <end position="384"/>
    </location>
</feature>
<comment type="caution">
    <text evidence="2">The sequence shown here is derived from an EMBL/GenBank/DDBJ whole genome shotgun (WGS) entry which is preliminary data.</text>
</comment>
<evidence type="ECO:0000256" key="1">
    <source>
        <dbReference type="SAM" id="MobiDB-lite"/>
    </source>
</evidence>
<dbReference type="Proteomes" id="UP000886523">
    <property type="component" value="Unassembled WGS sequence"/>
</dbReference>
<proteinExistence type="predicted"/>
<feature type="compositionally biased region" description="Polar residues" evidence="1">
    <location>
        <begin position="248"/>
        <end position="279"/>
    </location>
</feature>
<gene>
    <name evidence="2" type="ORF">BS47DRAFT_711963</name>
</gene>
<organism evidence="2 3">
    <name type="scientific">Hydnum rufescens UP504</name>
    <dbReference type="NCBI Taxonomy" id="1448309"/>
    <lineage>
        <taxon>Eukaryota</taxon>
        <taxon>Fungi</taxon>
        <taxon>Dikarya</taxon>
        <taxon>Basidiomycota</taxon>
        <taxon>Agaricomycotina</taxon>
        <taxon>Agaricomycetes</taxon>
        <taxon>Cantharellales</taxon>
        <taxon>Hydnaceae</taxon>
        <taxon>Hydnum</taxon>
    </lineage>
</organism>